<evidence type="ECO:0000259" key="3">
    <source>
        <dbReference type="PROSITE" id="PS50157"/>
    </source>
</evidence>
<proteinExistence type="predicted"/>
<keyword evidence="1" id="KW-0863">Zinc-finger</keyword>
<sequence>MSENWEQMYGKDISREVFVCKHNECKYESIDENEVQIHCRHHSHPDTPQDIKTESGSTGSDDQMVDNSSVVVKKTGKYVCEVIGCHKQFSYLKCFESHKRNEHSTQSTKNMTPNKDQNLKNNDNMWELYVECRPIDGTDRLFCKWPDCHFGSNLRVVLKQHVINSHLTQKRIRSRPKIHNEYEYWDKILFDRKGVRFSDEPKAPVPTKVK</sequence>
<dbReference type="PROSITE" id="PS50157">
    <property type="entry name" value="ZINC_FINGER_C2H2_2"/>
    <property type="match status" value="1"/>
</dbReference>
<evidence type="ECO:0000313" key="4">
    <source>
        <dbReference type="EMBL" id="CAD7655461.1"/>
    </source>
</evidence>
<dbReference type="EMBL" id="OC924355">
    <property type="protein sequence ID" value="CAD7655461.1"/>
    <property type="molecule type" value="Genomic_DNA"/>
</dbReference>
<feature type="region of interest" description="Disordered" evidence="2">
    <location>
        <begin position="41"/>
        <end position="64"/>
    </location>
</feature>
<feature type="domain" description="C2H2-type" evidence="3">
    <location>
        <begin position="78"/>
        <end position="108"/>
    </location>
</feature>
<dbReference type="PROSITE" id="PS00028">
    <property type="entry name" value="ZINC_FINGER_C2H2_1"/>
    <property type="match status" value="1"/>
</dbReference>
<feature type="compositionally biased region" description="Basic and acidic residues" evidence="2">
    <location>
        <begin position="44"/>
        <end position="53"/>
    </location>
</feature>
<dbReference type="Proteomes" id="UP000728032">
    <property type="component" value="Unassembled WGS sequence"/>
</dbReference>
<feature type="compositionally biased region" description="Polar residues" evidence="2">
    <location>
        <begin position="54"/>
        <end position="64"/>
    </location>
</feature>
<evidence type="ECO:0000256" key="1">
    <source>
        <dbReference type="PROSITE-ProRule" id="PRU00042"/>
    </source>
</evidence>
<dbReference type="SMART" id="SM00355">
    <property type="entry name" value="ZnF_C2H2"/>
    <property type="match status" value="3"/>
</dbReference>
<evidence type="ECO:0000313" key="5">
    <source>
        <dbReference type="Proteomes" id="UP000728032"/>
    </source>
</evidence>
<accession>A0A7R9M8B0</accession>
<protein>
    <recommendedName>
        <fullName evidence="3">C2H2-type domain-containing protein</fullName>
    </recommendedName>
</protein>
<gene>
    <name evidence="4" type="ORF">ONB1V03_LOCUS12104</name>
</gene>
<organism evidence="4">
    <name type="scientific">Oppiella nova</name>
    <dbReference type="NCBI Taxonomy" id="334625"/>
    <lineage>
        <taxon>Eukaryota</taxon>
        <taxon>Metazoa</taxon>
        <taxon>Ecdysozoa</taxon>
        <taxon>Arthropoda</taxon>
        <taxon>Chelicerata</taxon>
        <taxon>Arachnida</taxon>
        <taxon>Acari</taxon>
        <taxon>Acariformes</taxon>
        <taxon>Sarcoptiformes</taxon>
        <taxon>Oribatida</taxon>
        <taxon>Brachypylina</taxon>
        <taxon>Oppioidea</taxon>
        <taxon>Oppiidae</taxon>
        <taxon>Oppiella</taxon>
    </lineage>
</organism>
<evidence type="ECO:0000256" key="2">
    <source>
        <dbReference type="SAM" id="MobiDB-lite"/>
    </source>
</evidence>
<reference evidence="4" key="1">
    <citation type="submission" date="2020-11" db="EMBL/GenBank/DDBJ databases">
        <authorList>
            <person name="Tran Van P."/>
        </authorList>
    </citation>
    <scope>NUCLEOTIDE SEQUENCE</scope>
</reference>
<dbReference type="AlphaFoldDB" id="A0A7R9M8B0"/>
<keyword evidence="5" id="KW-1185">Reference proteome</keyword>
<dbReference type="OrthoDB" id="6507841at2759"/>
<keyword evidence="1" id="KW-0862">Zinc</keyword>
<dbReference type="GO" id="GO:0008270">
    <property type="term" value="F:zinc ion binding"/>
    <property type="evidence" value="ECO:0007669"/>
    <property type="project" value="UniProtKB-KW"/>
</dbReference>
<keyword evidence="1" id="KW-0479">Metal-binding</keyword>
<dbReference type="EMBL" id="CAJPVJ010009530">
    <property type="protein sequence ID" value="CAG2172648.1"/>
    <property type="molecule type" value="Genomic_DNA"/>
</dbReference>
<dbReference type="InterPro" id="IPR013087">
    <property type="entry name" value="Znf_C2H2_type"/>
</dbReference>
<name>A0A7R9M8B0_9ACAR</name>